<accession>A0A518V5G2</accession>
<proteinExistence type="predicted"/>
<dbReference type="CDD" id="cd04182">
    <property type="entry name" value="GT_2_like_f"/>
    <property type="match status" value="1"/>
</dbReference>
<reference evidence="2 3" key="1">
    <citation type="submission" date="2018-11" db="EMBL/GenBank/DDBJ databases">
        <title>Phylogenetic determinants of toxin gene distribution in genomes of Brevibacillus laterosporus.</title>
        <authorList>
            <person name="Glare T.R."/>
            <person name="Durrant A."/>
            <person name="Berry C."/>
            <person name="Palma L."/>
            <person name="Ormskirk M."/>
            <person name="Cox M.O."/>
        </authorList>
    </citation>
    <scope>NUCLEOTIDE SEQUENCE [LARGE SCALE GENOMIC DNA]</scope>
    <source>
        <strain evidence="2 3">1821L</strain>
    </source>
</reference>
<dbReference type="PANTHER" id="PTHR43777:SF1">
    <property type="entry name" value="MOLYBDENUM COFACTOR CYTIDYLYLTRANSFERASE"/>
    <property type="match status" value="1"/>
</dbReference>
<keyword evidence="2" id="KW-0808">Transferase</keyword>
<dbReference type="OrthoDB" id="285216at2"/>
<sequence>MKRNNIVGIYLAAGQSTRMGSDKLRLPLGPMNLGNYALAAALSSELDYVAIVSNDATVDWIDSTFYQEPIHRKWSVYHCSEAYLGQAHSLRYGVRAAQAMDAAAVMILLADQPFITKVMINELLFHYQAITNIGFVASRYVGLARPPVIFAQRMFPDLLRLQNDQGARQLIRKETSGFYIDFTMPDLFMDVDTAEDYRGLLELWKS</sequence>
<dbReference type="Gene3D" id="3.90.550.10">
    <property type="entry name" value="Spore Coat Polysaccharide Biosynthesis Protein SpsA, Chain A"/>
    <property type="match status" value="1"/>
</dbReference>
<dbReference type="AlphaFoldDB" id="A0A518V5G2"/>
<gene>
    <name evidence="2" type="ORF">EEL30_07555</name>
</gene>
<dbReference type="Proteomes" id="UP000319432">
    <property type="component" value="Chromosome"/>
</dbReference>
<keyword evidence="3" id="KW-1185">Reference proteome</keyword>
<evidence type="ECO:0000313" key="3">
    <source>
        <dbReference type="Proteomes" id="UP000319432"/>
    </source>
</evidence>
<dbReference type="PANTHER" id="PTHR43777">
    <property type="entry name" value="MOLYBDENUM COFACTOR CYTIDYLYLTRANSFERASE"/>
    <property type="match status" value="1"/>
</dbReference>
<dbReference type="Pfam" id="PF12804">
    <property type="entry name" value="NTP_transf_3"/>
    <property type="match status" value="1"/>
</dbReference>
<dbReference type="InterPro" id="IPR029044">
    <property type="entry name" value="Nucleotide-diphossugar_trans"/>
</dbReference>
<dbReference type="SUPFAM" id="SSF53448">
    <property type="entry name" value="Nucleotide-diphospho-sugar transferases"/>
    <property type="match status" value="1"/>
</dbReference>
<feature type="domain" description="MobA-like NTP transferase" evidence="1">
    <location>
        <begin position="8"/>
        <end position="173"/>
    </location>
</feature>
<protein>
    <submittedName>
        <fullName evidence="2">Nucleotidyltransferase family protein</fullName>
    </submittedName>
</protein>
<dbReference type="GO" id="GO:0016779">
    <property type="term" value="F:nucleotidyltransferase activity"/>
    <property type="evidence" value="ECO:0007669"/>
    <property type="project" value="UniProtKB-ARBA"/>
</dbReference>
<dbReference type="InterPro" id="IPR025877">
    <property type="entry name" value="MobA-like_NTP_Trfase"/>
</dbReference>
<organism evidence="2 3">
    <name type="scientific">Brevibacillus laterosporus</name>
    <name type="common">Bacillus laterosporus</name>
    <dbReference type="NCBI Taxonomy" id="1465"/>
    <lineage>
        <taxon>Bacteria</taxon>
        <taxon>Bacillati</taxon>
        <taxon>Bacillota</taxon>
        <taxon>Bacilli</taxon>
        <taxon>Bacillales</taxon>
        <taxon>Paenibacillaceae</taxon>
        <taxon>Brevibacillus</taxon>
    </lineage>
</organism>
<dbReference type="EMBL" id="CP033464">
    <property type="protein sequence ID" value="QDX92223.1"/>
    <property type="molecule type" value="Genomic_DNA"/>
</dbReference>
<evidence type="ECO:0000259" key="1">
    <source>
        <dbReference type="Pfam" id="PF12804"/>
    </source>
</evidence>
<evidence type="ECO:0000313" key="2">
    <source>
        <dbReference type="EMBL" id="QDX92223.1"/>
    </source>
</evidence>
<name>A0A518V5G2_BRELA</name>